<gene>
    <name evidence="2" type="ORF">QE152_g31116</name>
</gene>
<dbReference type="AlphaFoldDB" id="A0AAW1JC18"/>
<evidence type="ECO:0000313" key="3">
    <source>
        <dbReference type="Proteomes" id="UP001458880"/>
    </source>
</evidence>
<protein>
    <submittedName>
        <fullName evidence="2">Homeodomain</fullName>
    </submittedName>
</protein>
<feature type="region of interest" description="Disordered" evidence="1">
    <location>
        <begin position="29"/>
        <end position="115"/>
    </location>
</feature>
<name>A0AAW1JC18_POPJA</name>
<accession>A0AAW1JC18</accession>
<keyword evidence="2" id="KW-0238">DNA-binding</keyword>
<dbReference type="EMBL" id="JASPKY010000433">
    <property type="protein sequence ID" value="KAK9700631.1"/>
    <property type="molecule type" value="Genomic_DNA"/>
</dbReference>
<evidence type="ECO:0000256" key="1">
    <source>
        <dbReference type="SAM" id="MobiDB-lite"/>
    </source>
</evidence>
<dbReference type="Proteomes" id="UP001458880">
    <property type="component" value="Unassembled WGS sequence"/>
</dbReference>
<reference evidence="2 3" key="1">
    <citation type="journal article" date="2024" name="BMC Genomics">
        <title>De novo assembly and annotation of Popillia japonica's genome with initial clues to its potential as an invasive pest.</title>
        <authorList>
            <person name="Cucini C."/>
            <person name="Boschi S."/>
            <person name="Funari R."/>
            <person name="Cardaioli E."/>
            <person name="Iannotti N."/>
            <person name="Marturano G."/>
            <person name="Paoli F."/>
            <person name="Bruttini M."/>
            <person name="Carapelli A."/>
            <person name="Frati F."/>
            <person name="Nardi F."/>
        </authorList>
    </citation>
    <scope>NUCLEOTIDE SEQUENCE [LARGE SCALE GENOMIC DNA]</scope>
    <source>
        <strain evidence="2">DMR45628</strain>
    </source>
</reference>
<sequence>MMRFRSSLSSSDLAPEVFRCQRFTQTRQTDVYAIPNAGVGEGIPHEPLPDEETAYRNGARVMPDGKADQNMVSEQEDEAEERDPGDKRAERTRETGSSAEGGGGGGCSCCGRRSSGSKLVDRLYLDLGGG</sequence>
<keyword evidence="3" id="KW-1185">Reference proteome</keyword>
<keyword evidence="2" id="KW-0371">Homeobox</keyword>
<comment type="caution">
    <text evidence="2">The sequence shown here is derived from an EMBL/GenBank/DDBJ whole genome shotgun (WGS) entry which is preliminary data.</text>
</comment>
<feature type="compositionally biased region" description="Basic and acidic residues" evidence="1">
    <location>
        <begin position="82"/>
        <end position="94"/>
    </location>
</feature>
<organism evidence="2 3">
    <name type="scientific">Popillia japonica</name>
    <name type="common">Japanese beetle</name>
    <dbReference type="NCBI Taxonomy" id="7064"/>
    <lineage>
        <taxon>Eukaryota</taxon>
        <taxon>Metazoa</taxon>
        <taxon>Ecdysozoa</taxon>
        <taxon>Arthropoda</taxon>
        <taxon>Hexapoda</taxon>
        <taxon>Insecta</taxon>
        <taxon>Pterygota</taxon>
        <taxon>Neoptera</taxon>
        <taxon>Endopterygota</taxon>
        <taxon>Coleoptera</taxon>
        <taxon>Polyphaga</taxon>
        <taxon>Scarabaeiformia</taxon>
        <taxon>Scarabaeidae</taxon>
        <taxon>Rutelinae</taxon>
        <taxon>Popillia</taxon>
    </lineage>
</organism>
<proteinExistence type="predicted"/>
<dbReference type="GO" id="GO:0003677">
    <property type="term" value="F:DNA binding"/>
    <property type="evidence" value="ECO:0007669"/>
    <property type="project" value="UniProtKB-KW"/>
</dbReference>
<evidence type="ECO:0000313" key="2">
    <source>
        <dbReference type="EMBL" id="KAK9700631.1"/>
    </source>
</evidence>